<sequence>MENGIHTIAVWGDSILKGAVTGYSESRFDILEEENSLALAQKKLGFTLINKSVFGNIINKALRTLKRDMEKGLSCDLGIVESGGNDCDYDWTPISENPDAPHKPRNPLPDFLRMLDEAVETLRAHKITPLLMTMPPLVLDRWYKTITSGQNKKNIDAFLSGDVFELYRAHELYSLSIEKYALSHGVQYIDMRMAMLEAKDYRSLMCKDGIHPNASGYAYMADVWIRELPRLHKEF</sequence>
<dbReference type="PANTHER" id="PTHR30383">
    <property type="entry name" value="THIOESTERASE 1/PROTEASE 1/LYSOPHOSPHOLIPASE L1"/>
    <property type="match status" value="1"/>
</dbReference>
<dbReference type="EMBL" id="AUZJ01000073">
    <property type="protein sequence ID" value="ERF59363.1"/>
    <property type="molecule type" value="Genomic_DNA"/>
</dbReference>
<evidence type="ECO:0000313" key="5">
    <source>
        <dbReference type="Proteomes" id="UP000016646"/>
    </source>
</evidence>
<feature type="domain" description="SGNH hydrolase-type esterase" evidence="1">
    <location>
        <begin position="12"/>
        <end position="218"/>
    </location>
</feature>
<gene>
    <name evidence="3" type="ORF">HMPREF0860_2494</name>
    <name evidence="2" type="ORF">HMPREF1325_0368</name>
</gene>
<dbReference type="InterPro" id="IPR013830">
    <property type="entry name" value="SGNH_hydro"/>
</dbReference>
<dbReference type="CDD" id="cd00229">
    <property type="entry name" value="SGNH_hydrolase"/>
    <property type="match status" value="1"/>
</dbReference>
<keyword evidence="5" id="KW-1185">Reference proteome</keyword>
<dbReference type="Pfam" id="PF13472">
    <property type="entry name" value="Lipase_GDSL_2"/>
    <property type="match status" value="1"/>
</dbReference>
<evidence type="ECO:0000313" key="3">
    <source>
        <dbReference type="EMBL" id="ERK04647.1"/>
    </source>
</evidence>
<evidence type="ECO:0000259" key="1">
    <source>
        <dbReference type="Pfam" id="PF13472"/>
    </source>
</evidence>
<dbReference type="AlphaFoldDB" id="U1FI00"/>
<dbReference type="InterPro" id="IPR051532">
    <property type="entry name" value="Ester_Hydrolysis_Enzymes"/>
</dbReference>
<evidence type="ECO:0000313" key="2">
    <source>
        <dbReference type="EMBL" id="ERF59363.1"/>
    </source>
</evidence>
<dbReference type="OrthoDB" id="2513075at2"/>
<dbReference type="Proteomes" id="UP000016646">
    <property type="component" value="Unassembled WGS sequence"/>
</dbReference>
<accession>U1FI00</accession>
<dbReference type="STRING" id="1125725.HMPREF1325_0368"/>
<dbReference type="Gene3D" id="3.40.50.1110">
    <property type="entry name" value="SGNH hydrolase"/>
    <property type="match status" value="1"/>
</dbReference>
<name>U1FI00_TRESO</name>
<dbReference type="PANTHER" id="PTHR30383:SF5">
    <property type="entry name" value="SGNH HYDROLASE-TYPE ESTERASE DOMAIN-CONTAINING PROTEIN"/>
    <property type="match status" value="1"/>
</dbReference>
<proteinExistence type="predicted"/>
<dbReference type="eggNOG" id="COG2755">
    <property type="taxonomic scope" value="Bacteria"/>
</dbReference>
<evidence type="ECO:0000313" key="4">
    <source>
        <dbReference type="Proteomes" id="UP000016412"/>
    </source>
</evidence>
<dbReference type="Proteomes" id="UP000016412">
    <property type="component" value="Unassembled WGS sequence"/>
</dbReference>
<dbReference type="EMBL" id="AVQI01000017">
    <property type="protein sequence ID" value="ERK04647.1"/>
    <property type="molecule type" value="Genomic_DNA"/>
</dbReference>
<dbReference type="InterPro" id="IPR036514">
    <property type="entry name" value="SGNH_hydro_sf"/>
</dbReference>
<protein>
    <submittedName>
        <fullName evidence="2">GDSL-like protein</fullName>
    </submittedName>
</protein>
<comment type="caution">
    <text evidence="2">The sequence shown here is derived from an EMBL/GenBank/DDBJ whole genome shotgun (WGS) entry which is preliminary data.</text>
</comment>
<dbReference type="RefSeq" id="WP_021331678.1">
    <property type="nucleotide sequence ID" value="NZ_AUZJ01000073.1"/>
</dbReference>
<dbReference type="SUPFAM" id="SSF52266">
    <property type="entry name" value="SGNH hydrolase"/>
    <property type="match status" value="1"/>
</dbReference>
<dbReference type="GO" id="GO:0004622">
    <property type="term" value="F:phosphatidylcholine lysophospholipase activity"/>
    <property type="evidence" value="ECO:0007669"/>
    <property type="project" value="TreeGrafter"/>
</dbReference>
<reference evidence="4 5" key="1">
    <citation type="submission" date="2013-08" db="EMBL/GenBank/DDBJ databases">
        <authorList>
            <person name="Durkin A.S."/>
            <person name="Haft D.R."/>
            <person name="McCorrison J."/>
            <person name="Torralba M."/>
            <person name="Gillis M."/>
            <person name="Haft D.H."/>
            <person name="Methe B."/>
            <person name="Sutton G."/>
            <person name="Nelson K.E."/>
        </authorList>
    </citation>
    <scope>NUCLEOTIDE SEQUENCE [LARGE SCALE GENOMIC DNA]</scope>
    <source>
        <strain evidence="3 5">ATCC 35536</strain>
        <strain evidence="2 4">VPI DR56BR1116</strain>
    </source>
</reference>
<dbReference type="PATRIC" id="fig|1125725.3.peg.2699"/>
<organism evidence="2 4">
    <name type="scientific">Treponema socranskii subsp. socranskii VPI DR56BR1116 = ATCC 35536</name>
    <dbReference type="NCBI Taxonomy" id="1125725"/>
    <lineage>
        <taxon>Bacteria</taxon>
        <taxon>Pseudomonadati</taxon>
        <taxon>Spirochaetota</taxon>
        <taxon>Spirochaetia</taxon>
        <taxon>Spirochaetales</taxon>
        <taxon>Treponemataceae</taxon>
        <taxon>Treponema</taxon>
    </lineage>
</organism>